<feature type="transmembrane region" description="Helical" evidence="1">
    <location>
        <begin position="38"/>
        <end position="59"/>
    </location>
</feature>
<dbReference type="Gene3D" id="2.40.50.140">
    <property type="entry name" value="Nucleic acid-binding proteins"/>
    <property type="match status" value="1"/>
</dbReference>
<keyword evidence="1" id="KW-0812">Transmembrane</keyword>
<evidence type="ECO:0000313" key="3">
    <source>
        <dbReference type="EMBL" id="PQD97162.1"/>
    </source>
</evidence>
<accession>A0A2S7N503</accession>
<feature type="transmembrane region" description="Helical" evidence="1">
    <location>
        <begin position="7"/>
        <end position="26"/>
    </location>
</feature>
<organism evidence="3 4">
    <name type="scientific">Pradoshia eiseniae</name>
    <dbReference type="NCBI Taxonomy" id="2064768"/>
    <lineage>
        <taxon>Bacteria</taxon>
        <taxon>Bacillati</taxon>
        <taxon>Bacillota</taxon>
        <taxon>Bacilli</taxon>
        <taxon>Bacillales</taxon>
        <taxon>Bacillaceae</taxon>
        <taxon>Pradoshia</taxon>
    </lineage>
</organism>
<evidence type="ECO:0000313" key="4">
    <source>
        <dbReference type="Proteomes" id="UP000239663"/>
    </source>
</evidence>
<dbReference type="Proteomes" id="UP000239663">
    <property type="component" value="Unassembled WGS sequence"/>
</dbReference>
<keyword evidence="4" id="KW-1185">Reference proteome</keyword>
<dbReference type="EMBL" id="PKOZ01000001">
    <property type="protein sequence ID" value="PQD97162.1"/>
    <property type="molecule type" value="Genomic_DNA"/>
</dbReference>
<feature type="transmembrane region" description="Helical" evidence="1">
    <location>
        <begin position="71"/>
        <end position="92"/>
    </location>
</feature>
<dbReference type="OrthoDB" id="1683445at2"/>
<dbReference type="RefSeq" id="WP_104848257.1">
    <property type="nucleotide sequence ID" value="NZ_PKOZ01000001.1"/>
</dbReference>
<keyword evidence="1" id="KW-1133">Transmembrane helix</keyword>
<protein>
    <recommendedName>
        <fullName evidence="2">Membrane protein NfeD2 N-terminal transmembrane domain-containing protein</fullName>
    </recommendedName>
</protein>
<dbReference type="Pfam" id="PF25842">
    <property type="entry name" value="NfeD_TM"/>
    <property type="match status" value="1"/>
</dbReference>
<name>A0A2S7N503_9BACI</name>
<sequence length="173" mass="18828">MVNSLQEFFLYGVIISTVLTFILVLFNDLFDGLLLPPFLNPVLVLSFFTILCGIGYLFVTFTSLSPILATLFSAIISFIIVAFIHVFILVPVSTAQESLTITEEDLKGRLGKVIITVPEDGFGEVLITSNSGSFAKPAVSFDKEAIPAEAEVLIIDVKNGVLYVSPYEKSKLG</sequence>
<gene>
    <name evidence="3" type="ORF">CYL18_04625</name>
</gene>
<comment type="caution">
    <text evidence="3">The sequence shown here is derived from an EMBL/GenBank/DDBJ whole genome shotgun (WGS) entry which is preliminary data.</text>
</comment>
<evidence type="ECO:0000256" key="1">
    <source>
        <dbReference type="SAM" id="Phobius"/>
    </source>
</evidence>
<feature type="domain" description="Membrane protein NfeD2 N-terminal transmembrane" evidence="2">
    <location>
        <begin position="1"/>
        <end position="97"/>
    </location>
</feature>
<proteinExistence type="predicted"/>
<reference evidence="3 4" key="1">
    <citation type="submission" date="2017-12" db="EMBL/GenBank/DDBJ databases">
        <title>Taxonomic description and draft genome of Pradoshia cofamensis Gen. nov., sp. nov., a thermotolerant bacillale isolated from anterior gut of earthworm Eisenia fetida.</title>
        <authorList>
            <person name="Saha T."/>
            <person name="Chakraborty R."/>
        </authorList>
    </citation>
    <scope>NUCLEOTIDE SEQUENCE [LARGE SCALE GENOMIC DNA]</scope>
    <source>
        <strain evidence="3 4">EAG3</strain>
    </source>
</reference>
<evidence type="ECO:0000259" key="2">
    <source>
        <dbReference type="Pfam" id="PF25842"/>
    </source>
</evidence>
<keyword evidence="1" id="KW-0472">Membrane</keyword>
<dbReference type="AlphaFoldDB" id="A0A2S7N503"/>
<dbReference type="InterPro" id="IPR012340">
    <property type="entry name" value="NA-bd_OB-fold"/>
</dbReference>
<dbReference type="InterPro" id="IPR058653">
    <property type="entry name" value="NfeD2_TM"/>
</dbReference>